<dbReference type="GeneID" id="85379662"/>
<dbReference type="PANTHER" id="PTHR43792">
    <property type="entry name" value="GNAT FAMILY, PUTATIVE (AFU_ORTHOLOGUE AFUA_3G00765)-RELATED-RELATED"/>
    <property type="match status" value="1"/>
</dbReference>
<dbReference type="Gene3D" id="3.40.630.30">
    <property type="match status" value="1"/>
</dbReference>
<organism evidence="5 6">
    <name type="scientific">Colletotrichum paranaense</name>
    <dbReference type="NCBI Taxonomy" id="1914294"/>
    <lineage>
        <taxon>Eukaryota</taxon>
        <taxon>Fungi</taxon>
        <taxon>Dikarya</taxon>
        <taxon>Ascomycota</taxon>
        <taxon>Pezizomycotina</taxon>
        <taxon>Sordariomycetes</taxon>
        <taxon>Hypocreomycetidae</taxon>
        <taxon>Glomerellales</taxon>
        <taxon>Glomerellaceae</taxon>
        <taxon>Colletotrichum</taxon>
        <taxon>Colletotrichum acutatum species complex</taxon>
    </lineage>
</organism>
<evidence type="ECO:0000259" key="4">
    <source>
        <dbReference type="PROSITE" id="PS51186"/>
    </source>
</evidence>
<dbReference type="EMBL" id="MOPA01000009">
    <property type="protein sequence ID" value="KAK1531855.1"/>
    <property type="molecule type" value="Genomic_DNA"/>
</dbReference>
<dbReference type="SUPFAM" id="SSF55729">
    <property type="entry name" value="Acyl-CoA N-acyltransferases (Nat)"/>
    <property type="match status" value="1"/>
</dbReference>
<reference evidence="5 6" key="1">
    <citation type="submission" date="2016-10" db="EMBL/GenBank/DDBJ databases">
        <title>The genome sequence of Colletotrichum fioriniae PJ7.</title>
        <authorList>
            <person name="Baroncelli R."/>
        </authorList>
    </citation>
    <scope>NUCLEOTIDE SEQUENCE [LARGE SCALE GENOMIC DNA]</scope>
    <source>
        <strain evidence="5 6">IMI 384185</strain>
    </source>
</reference>
<evidence type="ECO:0000256" key="1">
    <source>
        <dbReference type="ARBA" id="ARBA00022679"/>
    </source>
</evidence>
<dbReference type="PROSITE" id="PS51186">
    <property type="entry name" value="GNAT"/>
    <property type="match status" value="1"/>
</dbReference>
<comment type="similarity">
    <text evidence="3">Belongs to the acetyltransferase family. RimJ subfamily.</text>
</comment>
<dbReference type="InterPro" id="IPR000182">
    <property type="entry name" value="GNAT_dom"/>
</dbReference>
<protein>
    <submittedName>
        <fullName evidence="5">Acetyltransferase</fullName>
    </submittedName>
</protein>
<keyword evidence="6" id="KW-1185">Reference proteome</keyword>
<dbReference type="Pfam" id="PF13302">
    <property type="entry name" value="Acetyltransf_3"/>
    <property type="match status" value="1"/>
</dbReference>
<sequence>MSPTQDLPPAILNLPKATIRPYHKTDAPALSTAANSPSVSRYLRDSFPRPYTLADAESWIAMNSSDGGAPVYNWVIACPETGRPMGSIGLVPGKDVYARGYELGYWLGEEDWGKGVMGCVVPAFVRWVFEGMGGGEVDGEGKRKVERVWAGVFEANKGSQKVLEKSGFVFEGRARRAVVRDGVVMDELLYSVIRDDLKKRLNLFTAWVGVVLTEQWFQWARLQIERICRETVEEDIVTVFRDNLPHGLDLLYQVSLDYISHSGEVAQDIATIVLSCVLHMVEPPRPRTLLKAISAEQALTLDLTQVSRLLKAPSGLLPATAHDTLASLCIGVCSRGLDLVSINGMQIPSDDSHIYAALYWPVHSKLAFYFGTDTLTMKRVEKDVTTFIFDENWDTTLSYESWAMNAHKIDLLLPGDYALKGEMSAIDSSNSGFLFTLSTFGLDCIQHQALANISNVDVNLQNHLGQISAYLAAACGHSATLSLLADRGAPVNL</sequence>
<comment type="caution">
    <text evidence="5">The sequence shown here is derived from an EMBL/GenBank/DDBJ whole genome shotgun (WGS) entry which is preliminary data.</text>
</comment>
<dbReference type="InterPro" id="IPR051531">
    <property type="entry name" value="N-acetyltransferase"/>
</dbReference>
<proteinExistence type="inferred from homology"/>
<evidence type="ECO:0000313" key="6">
    <source>
        <dbReference type="Proteomes" id="UP001241169"/>
    </source>
</evidence>
<feature type="domain" description="N-acetyltransferase" evidence="4">
    <location>
        <begin position="17"/>
        <end position="190"/>
    </location>
</feature>
<gene>
    <name evidence="5" type="ORF">CPAR01_11504</name>
</gene>
<name>A0ABQ9SBT8_9PEZI</name>
<dbReference type="Proteomes" id="UP001241169">
    <property type="component" value="Unassembled WGS sequence"/>
</dbReference>
<evidence type="ECO:0000256" key="2">
    <source>
        <dbReference type="ARBA" id="ARBA00023315"/>
    </source>
</evidence>
<dbReference type="RefSeq" id="XP_060346111.1">
    <property type="nucleotide sequence ID" value="XM_060495763.1"/>
</dbReference>
<evidence type="ECO:0000256" key="3">
    <source>
        <dbReference type="ARBA" id="ARBA00038502"/>
    </source>
</evidence>
<dbReference type="PANTHER" id="PTHR43792:SF8">
    <property type="entry name" value="[RIBOSOMAL PROTEIN US5]-ALANINE N-ACETYLTRANSFERASE"/>
    <property type="match status" value="1"/>
</dbReference>
<dbReference type="InterPro" id="IPR016181">
    <property type="entry name" value="Acyl_CoA_acyltransferase"/>
</dbReference>
<evidence type="ECO:0000313" key="5">
    <source>
        <dbReference type="EMBL" id="KAK1531855.1"/>
    </source>
</evidence>
<keyword evidence="2" id="KW-0012">Acyltransferase</keyword>
<accession>A0ABQ9SBT8</accession>
<keyword evidence="1" id="KW-0808">Transferase</keyword>